<dbReference type="Proteomes" id="UP000308891">
    <property type="component" value="Unassembled WGS sequence"/>
</dbReference>
<dbReference type="Pfam" id="PF00563">
    <property type="entry name" value="EAL"/>
    <property type="match status" value="1"/>
</dbReference>
<dbReference type="OrthoDB" id="9813903at2"/>
<dbReference type="NCBIfam" id="TIGR00254">
    <property type="entry name" value="GGDEF"/>
    <property type="match status" value="1"/>
</dbReference>
<dbReference type="CDD" id="cd01949">
    <property type="entry name" value="GGDEF"/>
    <property type="match status" value="1"/>
</dbReference>
<evidence type="ECO:0000259" key="3">
    <source>
        <dbReference type="PROSITE" id="PS50113"/>
    </source>
</evidence>
<dbReference type="InterPro" id="IPR035919">
    <property type="entry name" value="EAL_sf"/>
</dbReference>
<reference evidence="6 7" key="1">
    <citation type="submission" date="2019-04" db="EMBL/GenBank/DDBJ databases">
        <title>Crenobacter sp. nov.</title>
        <authorList>
            <person name="Shi S."/>
        </authorList>
    </citation>
    <scope>NUCLEOTIDE SEQUENCE [LARGE SCALE GENOMIC DNA]</scope>
    <source>
        <strain evidence="6 7">GY 70310</strain>
    </source>
</reference>
<dbReference type="Pfam" id="PF08447">
    <property type="entry name" value="PAS_3"/>
    <property type="match status" value="2"/>
</dbReference>
<comment type="caution">
    <text evidence="6">The sequence shown here is derived from an EMBL/GenBank/DDBJ whole genome shotgun (WGS) entry which is preliminary data.</text>
</comment>
<dbReference type="SUPFAM" id="SSF55073">
    <property type="entry name" value="Nucleotide cyclase"/>
    <property type="match status" value="1"/>
</dbReference>
<dbReference type="GO" id="GO:0003824">
    <property type="term" value="F:catalytic activity"/>
    <property type="evidence" value="ECO:0007669"/>
    <property type="project" value="UniProtKB-ARBA"/>
</dbReference>
<dbReference type="SUPFAM" id="SSF141868">
    <property type="entry name" value="EAL domain-like"/>
    <property type="match status" value="1"/>
</dbReference>
<dbReference type="NCBIfam" id="TIGR00229">
    <property type="entry name" value="sensory_box"/>
    <property type="match status" value="2"/>
</dbReference>
<proteinExistence type="predicted"/>
<feature type="domain" description="PAC" evidence="3">
    <location>
        <begin position="257"/>
        <end position="310"/>
    </location>
</feature>
<dbReference type="EMBL" id="STGJ01000008">
    <property type="protein sequence ID" value="TIC83112.1"/>
    <property type="molecule type" value="Genomic_DNA"/>
</dbReference>
<evidence type="ECO:0000256" key="1">
    <source>
        <dbReference type="SAM" id="MobiDB-lite"/>
    </source>
</evidence>
<feature type="region of interest" description="Disordered" evidence="1">
    <location>
        <begin position="1"/>
        <end position="26"/>
    </location>
</feature>
<keyword evidence="7" id="KW-1185">Reference proteome</keyword>
<evidence type="ECO:0000313" key="7">
    <source>
        <dbReference type="Proteomes" id="UP000308891"/>
    </source>
</evidence>
<organism evidence="6 7">
    <name type="scientific">Crenobacter intestini</name>
    <dbReference type="NCBI Taxonomy" id="2563443"/>
    <lineage>
        <taxon>Bacteria</taxon>
        <taxon>Pseudomonadati</taxon>
        <taxon>Pseudomonadota</taxon>
        <taxon>Betaproteobacteria</taxon>
        <taxon>Neisseriales</taxon>
        <taxon>Neisseriaceae</taxon>
        <taxon>Crenobacter</taxon>
    </lineage>
</organism>
<dbReference type="PROSITE" id="PS50887">
    <property type="entry name" value="GGDEF"/>
    <property type="match status" value="1"/>
</dbReference>
<feature type="compositionally biased region" description="Basic and acidic residues" evidence="1">
    <location>
        <begin position="12"/>
        <end position="26"/>
    </location>
</feature>
<evidence type="ECO:0000259" key="5">
    <source>
        <dbReference type="PROSITE" id="PS50887"/>
    </source>
</evidence>
<dbReference type="AlphaFoldDB" id="A0A4T0UVM0"/>
<dbReference type="SMART" id="SM00267">
    <property type="entry name" value="GGDEF"/>
    <property type="match status" value="1"/>
</dbReference>
<dbReference type="PANTHER" id="PTHR44757:SF2">
    <property type="entry name" value="BIOFILM ARCHITECTURE MAINTENANCE PROTEIN MBAA"/>
    <property type="match status" value="1"/>
</dbReference>
<dbReference type="CDD" id="cd01948">
    <property type="entry name" value="EAL"/>
    <property type="match status" value="1"/>
</dbReference>
<dbReference type="InterPro" id="IPR000014">
    <property type="entry name" value="PAS"/>
</dbReference>
<gene>
    <name evidence="6" type="ORF">E5K04_08440</name>
</gene>
<dbReference type="SMART" id="SM00086">
    <property type="entry name" value="PAC"/>
    <property type="match status" value="2"/>
</dbReference>
<dbReference type="PANTHER" id="PTHR44757">
    <property type="entry name" value="DIGUANYLATE CYCLASE DGCP"/>
    <property type="match status" value="1"/>
</dbReference>
<dbReference type="CDD" id="cd00130">
    <property type="entry name" value="PAS"/>
    <property type="match status" value="2"/>
</dbReference>
<dbReference type="InterPro" id="IPR000160">
    <property type="entry name" value="GGDEF_dom"/>
</dbReference>
<dbReference type="PROSITE" id="PS50113">
    <property type="entry name" value="PAC"/>
    <property type="match status" value="2"/>
</dbReference>
<dbReference type="InterPro" id="IPR052155">
    <property type="entry name" value="Biofilm_reg_signaling"/>
</dbReference>
<name>A0A4T0UVM0_9NEIS</name>
<feature type="domain" description="GGDEF" evidence="5">
    <location>
        <begin position="342"/>
        <end position="480"/>
    </location>
</feature>
<feature type="domain" description="EAL" evidence="4">
    <location>
        <begin position="489"/>
        <end position="732"/>
    </location>
</feature>
<evidence type="ECO:0000313" key="6">
    <source>
        <dbReference type="EMBL" id="TIC83112.1"/>
    </source>
</evidence>
<dbReference type="SUPFAM" id="SSF55785">
    <property type="entry name" value="PYP-like sensor domain (PAS domain)"/>
    <property type="match status" value="2"/>
</dbReference>
<dbReference type="Gene3D" id="3.30.70.270">
    <property type="match status" value="1"/>
</dbReference>
<dbReference type="FunFam" id="3.30.70.270:FF:000001">
    <property type="entry name" value="Diguanylate cyclase domain protein"/>
    <property type="match status" value="1"/>
</dbReference>
<dbReference type="Gene3D" id="3.30.450.20">
    <property type="entry name" value="PAS domain"/>
    <property type="match status" value="2"/>
</dbReference>
<dbReference type="Gene3D" id="3.20.20.450">
    <property type="entry name" value="EAL domain"/>
    <property type="match status" value="1"/>
</dbReference>
<dbReference type="SMART" id="SM00091">
    <property type="entry name" value="PAS"/>
    <property type="match status" value="2"/>
</dbReference>
<dbReference type="InterPro" id="IPR001633">
    <property type="entry name" value="EAL_dom"/>
</dbReference>
<dbReference type="InterPro" id="IPR000700">
    <property type="entry name" value="PAS-assoc_C"/>
</dbReference>
<feature type="domain" description="PAS" evidence="2">
    <location>
        <begin position="72"/>
        <end position="125"/>
    </location>
</feature>
<dbReference type="PROSITE" id="PS50112">
    <property type="entry name" value="PAS"/>
    <property type="match status" value="1"/>
</dbReference>
<dbReference type="SMART" id="SM00052">
    <property type="entry name" value="EAL"/>
    <property type="match status" value="1"/>
</dbReference>
<dbReference type="InterPro" id="IPR029787">
    <property type="entry name" value="Nucleotide_cyclase"/>
</dbReference>
<dbReference type="InterPro" id="IPR043128">
    <property type="entry name" value="Rev_trsase/Diguanyl_cyclase"/>
</dbReference>
<evidence type="ECO:0000259" key="2">
    <source>
        <dbReference type="PROSITE" id="PS50112"/>
    </source>
</evidence>
<dbReference type="InterPro" id="IPR013655">
    <property type="entry name" value="PAS_fold_3"/>
</dbReference>
<sequence>MLPGLGRSAGSVDHRRVAAGTGHRDKEVVMETLDQAGQAPVGELVRHLRAQQAAERKLFDSGPVVVLVWLPEDGWPLAYASANVEAQLGYTAREMLVPGFRYADLVHPDDLVRVGREVGERVAAGLSEYEQSYRLRGKDGRWRWFYDFSRPEWDRDGRLVRIRGYLIDRTRHKEAENALQESERRLRLAQAASGAGIWEWQFAGDRVLWDARCWQMLGYEDQAFAMDYSRWKTLVHPDDSPAALETLREQLARAQAFVIELRLRRADGAWQWTEVRGKAVEAGPDGRMRRVLGTHIDISARKASEEKIERMAFYDTLTGLPNRRLLLDRIGQAIAAARRAGSQGALVFVDLDRFKQLNDTLGHEMGDAMLVEVARRLQGAVRASDTVARLGGDEFVVMLTGLSGQARAAALQAETVVQGMLAELGQPVQLGGHQRYTGASFGVALFDGTLADADTLIRRADMAMYHAKRAGRHTLRFFDEAMQEAFSARVQGGQSLRRALAEGGVKLHFERQYGRARQVVGAEALLRWPRRDGRVLRAREVLALAAEAGLSVQLGRYLLDAACAALARWRSDGEHGHWHLALNVDAVQLYHPDFPRELALSLERYALAPERLTLEVPEAALAGREEEAQGRLAALAGVGVRLSLDNFSLAFATIAQLGSLPLSELKVDCRQLWALQGEAGARALASAVLALCATLGVVVVARNVDTAAQYALCEELGFHACQGHYFGDAEAL</sequence>
<dbReference type="PROSITE" id="PS50883">
    <property type="entry name" value="EAL"/>
    <property type="match status" value="1"/>
</dbReference>
<dbReference type="Pfam" id="PF00990">
    <property type="entry name" value="GGDEF"/>
    <property type="match status" value="1"/>
</dbReference>
<dbReference type="InterPro" id="IPR035965">
    <property type="entry name" value="PAS-like_dom_sf"/>
</dbReference>
<evidence type="ECO:0000259" key="4">
    <source>
        <dbReference type="PROSITE" id="PS50883"/>
    </source>
</evidence>
<feature type="domain" description="PAC" evidence="3">
    <location>
        <begin position="129"/>
        <end position="181"/>
    </location>
</feature>
<protein>
    <submittedName>
        <fullName evidence="6">EAL domain-containing protein</fullName>
    </submittedName>
</protein>
<dbReference type="InterPro" id="IPR001610">
    <property type="entry name" value="PAC"/>
</dbReference>
<accession>A0A4T0UVM0</accession>